<accession>A0A8J4PVU3</accession>
<evidence type="ECO:0000313" key="2">
    <source>
        <dbReference type="EMBL" id="KAF2074511.1"/>
    </source>
</evidence>
<comment type="caution">
    <text evidence="2">The sequence shown here is derived from an EMBL/GenBank/DDBJ whole genome shotgun (WGS) entry which is preliminary data.</text>
</comment>
<feature type="region of interest" description="Disordered" evidence="1">
    <location>
        <begin position="357"/>
        <end position="403"/>
    </location>
</feature>
<organism evidence="2 3">
    <name type="scientific">Polysphondylium violaceum</name>
    <dbReference type="NCBI Taxonomy" id="133409"/>
    <lineage>
        <taxon>Eukaryota</taxon>
        <taxon>Amoebozoa</taxon>
        <taxon>Evosea</taxon>
        <taxon>Eumycetozoa</taxon>
        <taxon>Dictyostelia</taxon>
        <taxon>Dictyosteliales</taxon>
        <taxon>Dictyosteliaceae</taxon>
        <taxon>Polysphondylium</taxon>
    </lineage>
</organism>
<dbReference type="AlphaFoldDB" id="A0A8J4PVU3"/>
<proteinExistence type="predicted"/>
<feature type="region of interest" description="Disordered" evidence="1">
    <location>
        <begin position="42"/>
        <end position="86"/>
    </location>
</feature>
<feature type="compositionally biased region" description="Low complexity" evidence="1">
    <location>
        <begin position="363"/>
        <end position="375"/>
    </location>
</feature>
<name>A0A8J4PVU3_9MYCE</name>
<protein>
    <submittedName>
        <fullName evidence="2">Uncharacterized protein</fullName>
    </submittedName>
</protein>
<reference evidence="2" key="1">
    <citation type="submission" date="2020-01" db="EMBL/GenBank/DDBJ databases">
        <title>Development of genomics and gene disruption for Polysphondylium violaceum indicates a role for the polyketide synthase stlB in stalk morphogenesis.</title>
        <authorList>
            <person name="Narita B."/>
            <person name="Kawabe Y."/>
            <person name="Kin K."/>
            <person name="Saito T."/>
            <person name="Gibbs R."/>
            <person name="Kuspa A."/>
            <person name="Muzny D."/>
            <person name="Queller D."/>
            <person name="Richards S."/>
            <person name="Strassman J."/>
            <person name="Sucgang R."/>
            <person name="Worley K."/>
            <person name="Schaap P."/>
        </authorList>
    </citation>
    <scope>NUCLEOTIDE SEQUENCE</scope>
    <source>
        <strain evidence="2">QSvi11</strain>
    </source>
</reference>
<gene>
    <name evidence="2" type="ORF">CYY_004179</name>
</gene>
<evidence type="ECO:0000256" key="1">
    <source>
        <dbReference type="SAM" id="MobiDB-lite"/>
    </source>
</evidence>
<sequence length="403" mass="47563">MINNTFKALCRFNTTISSTCGSIKAGPLYNVRHMSILSKRQMENTATELRPSSRVRKDIIKERNPKPSTETTTEAEDDPFKKQNQLDLYLDEEKARDKLSKYGDIEHDKEVDANYKKINYRDPNENTVFGQAIKNMDTPSSQYDEYLHRLMIEDINENRKKEEYIHTMVTKLPEWNNYNNEVLRGLEQLEIDFLNYEGIETKMTYKYWEERRIQLVEGIRRKHYRVVSKAIDKMLDAEIAKQDQEKEEFKQRIITETGLTEEQLMTNKNFSKMFTKDGSDVTESPLDALFNQKDEMDSMIEEALKEDDIGGHIPENIREMYKQLNIASQESYSQEEDEFENSFVQAASKQQEKLQYKSFDIEQQQQQQQQYQQKQDTSSYNNSSSLEDDDFNLQDILANMSKK</sequence>
<keyword evidence="3" id="KW-1185">Reference proteome</keyword>
<dbReference type="OrthoDB" id="21528at2759"/>
<evidence type="ECO:0000313" key="3">
    <source>
        <dbReference type="Proteomes" id="UP000695562"/>
    </source>
</evidence>
<feature type="compositionally biased region" description="Basic and acidic residues" evidence="1">
    <location>
        <begin position="55"/>
        <end position="65"/>
    </location>
</feature>
<dbReference type="EMBL" id="AJWJ01000143">
    <property type="protein sequence ID" value="KAF2074511.1"/>
    <property type="molecule type" value="Genomic_DNA"/>
</dbReference>
<feature type="compositionally biased region" description="Polar residues" evidence="1">
    <location>
        <begin position="376"/>
        <end position="385"/>
    </location>
</feature>
<dbReference type="Proteomes" id="UP000695562">
    <property type="component" value="Unassembled WGS sequence"/>
</dbReference>